<dbReference type="InterPro" id="IPR014718">
    <property type="entry name" value="GH-type_carb-bd"/>
</dbReference>
<keyword evidence="3" id="KW-1185">Reference proteome</keyword>
<dbReference type="GO" id="GO:0000224">
    <property type="term" value="F:peptide-N4-(N-acetyl-beta-glucosaminyl)asparagine amidase activity"/>
    <property type="evidence" value="ECO:0007669"/>
    <property type="project" value="TreeGrafter"/>
</dbReference>
<dbReference type="Gene3D" id="2.60.40.10">
    <property type="entry name" value="Immunoglobulins"/>
    <property type="match status" value="1"/>
</dbReference>
<dbReference type="NCBIfam" id="TIGR01180">
    <property type="entry name" value="aman2_put"/>
    <property type="match status" value="1"/>
</dbReference>
<dbReference type="InterPro" id="IPR035986">
    <property type="entry name" value="PKD_dom_sf"/>
</dbReference>
<dbReference type="GO" id="GO:0005975">
    <property type="term" value="P:carbohydrate metabolic process"/>
    <property type="evidence" value="ECO:0007669"/>
    <property type="project" value="InterPro"/>
</dbReference>
<sequence>MGADGTLSGWVEGGSGWPGRTRMFVAGQFDATPTDARATTTGNRNGSARFAAFDTSDDDTVELRIATSFISQDQARKNLDLEVTGRSFEDVQAAATAAWNERLEVLEIEGATQDQRVTTYSNLYRLNLYPNSQFENTGTAEAPVYRYASPVSPTVGSATATQTNAQIKDGKVYVNNGFWDTYRTVWPLYSTLYPELAEELVDGFTQQYRDGGWVARWSSPGYADLMTGTSSDVAFADAYLAGALGSGESIEQVLETYDAALKNATVLPPSNNVGRKGLETSIFQGWTQQGTHESASWGLEGYINDFGIAEMAAALAQDERVPAERRATLAEEAAYFEARSKNYVTMFNPEANTFTARYRNGDFAAGADFDKLAWGGDFTEASAWTFGFHVPFDVDGLAALYGGRQGLVDVLDEFMTTPEIARSGIHEAFEARDVRLGLLGMSNQVAHHIPYIYAAAGKPSATQELVRDINKRLFVGADIGQGYLGDEDNGEMSSWQLFSALGFYPLQVGSGDFTIGSPMFDRATLKLPGGDLVVSAPGASQGQVYVDGVTFDGEPIEDVVLDGDLVRGGGELTFTMSETPSDWGGKDMTEELEVPAIPVDATKPGNGTLTAADGTDVSALVDDDARTAVTFPGDEAVLTWSGGVPVAVDRYTLTDGEGGHPADWVLEGSDDGETWIVLDERAGQEFPWDTQTRPFAVAEPAVHVSYRLTISAATGPLVLSELELFASPGQAESLVLTPLPGVVSTPGAEVVAPLASVAGPSSEAADYAVEVDYRDGTGPHAATLTPGSLGGFVVTAPHALERAGVYDAVVTATLGEENATATVRVRVERDETLVGSFTTVCIGDLGRTAGSCDGQGYTYDRAKLASTGFVQGETIEVGEAGLSFDLPLVEPGRPDAVSNAGQTVALQLGDGATRISFVGTANEGDKDLRGTLTFTDGSTQEVPLQFGDWVGASGAPVFGNVVVGTSNGRLSGVSAESTVKRTSVYATAPVELDTDDAGEPKEVASLTLPTSTGEVRSGRIHLMAVADDGDRSAIAPLTVTAREVGPATTGVELSAALADVTGGAAGASASVSWGDESELADAEVVDGVVSAAHTYAEAGTYTATVTVDDGALSRSVDVEVVVEDEVPVDLPSLAVAPGAVVVGAQVTLTGADFAPDETVTVTLPGGETRSVTADAEGAFTHVFTLPAGTQPGAVEVTARGALSDVEATATLTVLPPAFTFVDVPPGLLFHDEITWLAGRGVTTGWELGDGTREYRPLAPINRDAMAAFLYRLAGSPDFTAPTVSPFVDVATDNQFYREIAWLHAQKISTGWAEADGSVTFRPLQPIARDAMAAFLFRYAQVGDYQAPATSAFTDVDPGNQFYREISWLAESGVSTGWKGNDGTAIYRPLTPINRDAMAAFMYRLDRLG</sequence>
<evidence type="ECO:0000313" key="3">
    <source>
        <dbReference type="Proteomes" id="UP001157161"/>
    </source>
</evidence>
<evidence type="ECO:0000259" key="1">
    <source>
        <dbReference type="PROSITE" id="PS51272"/>
    </source>
</evidence>
<dbReference type="InterPro" id="IPR012939">
    <property type="entry name" value="Glyco_hydro_92"/>
</dbReference>
<dbReference type="GO" id="GO:0030246">
    <property type="term" value="F:carbohydrate binding"/>
    <property type="evidence" value="ECO:0007669"/>
    <property type="project" value="InterPro"/>
</dbReference>
<reference evidence="2" key="1">
    <citation type="journal article" date="2014" name="Int. J. Syst. Evol. Microbiol.">
        <title>Complete genome sequence of Corynebacterium casei LMG S-19264T (=DSM 44701T), isolated from a smear-ripened cheese.</title>
        <authorList>
            <consortium name="US DOE Joint Genome Institute (JGI-PGF)"/>
            <person name="Walter F."/>
            <person name="Albersmeier A."/>
            <person name="Kalinowski J."/>
            <person name="Ruckert C."/>
        </authorList>
    </citation>
    <scope>NUCLEOTIDE SEQUENCE</scope>
    <source>
        <strain evidence="2">NBRC 112290</strain>
    </source>
</reference>
<dbReference type="InterPro" id="IPR005887">
    <property type="entry name" value="GH92_a_mannosidase_put"/>
</dbReference>
<dbReference type="InterPro" id="IPR022409">
    <property type="entry name" value="PKD/Chitinase_dom"/>
</dbReference>
<reference evidence="2" key="2">
    <citation type="submission" date="2023-02" db="EMBL/GenBank/DDBJ databases">
        <authorList>
            <person name="Sun Q."/>
            <person name="Mori K."/>
        </authorList>
    </citation>
    <scope>NUCLEOTIDE SEQUENCE</scope>
    <source>
        <strain evidence="2">NBRC 112290</strain>
    </source>
</reference>
<dbReference type="CDD" id="cd00146">
    <property type="entry name" value="PKD"/>
    <property type="match status" value="1"/>
</dbReference>
<evidence type="ECO:0000313" key="2">
    <source>
        <dbReference type="EMBL" id="GMA31812.1"/>
    </source>
</evidence>
<dbReference type="Gene3D" id="1.20.1610.10">
    <property type="entry name" value="alpha-1,2-mannosidases domains"/>
    <property type="match status" value="1"/>
</dbReference>
<dbReference type="SUPFAM" id="SSF48208">
    <property type="entry name" value="Six-hairpin glycosidases"/>
    <property type="match status" value="1"/>
</dbReference>
<dbReference type="Gene3D" id="2.70.98.10">
    <property type="match status" value="1"/>
</dbReference>
<dbReference type="EMBL" id="BSUM01000001">
    <property type="protein sequence ID" value="GMA31812.1"/>
    <property type="molecule type" value="Genomic_DNA"/>
</dbReference>
<dbReference type="PANTHER" id="PTHR12143:SF43">
    <property type="entry name" value="PUTATIVE-RELATED"/>
    <property type="match status" value="1"/>
</dbReference>
<accession>A0AA38CTE7</accession>
<dbReference type="SUPFAM" id="SSF49299">
    <property type="entry name" value="PKD domain"/>
    <property type="match status" value="1"/>
</dbReference>
<dbReference type="RefSeq" id="WP_284250568.1">
    <property type="nucleotide sequence ID" value="NZ_BSUM01000001.1"/>
</dbReference>
<dbReference type="SMART" id="SM00089">
    <property type="entry name" value="PKD"/>
    <property type="match status" value="1"/>
</dbReference>
<feature type="domain" description="SLH" evidence="1">
    <location>
        <begin position="1348"/>
        <end position="1408"/>
    </location>
</feature>
<name>A0AA38CTE7_9MICO</name>
<dbReference type="GO" id="GO:0005829">
    <property type="term" value="C:cytosol"/>
    <property type="evidence" value="ECO:0007669"/>
    <property type="project" value="TreeGrafter"/>
</dbReference>
<organism evidence="2 3">
    <name type="scientific">Litorihabitans aurantiacus</name>
    <dbReference type="NCBI Taxonomy" id="1930061"/>
    <lineage>
        <taxon>Bacteria</taxon>
        <taxon>Bacillati</taxon>
        <taxon>Actinomycetota</taxon>
        <taxon>Actinomycetes</taxon>
        <taxon>Micrococcales</taxon>
        <taxon>Beutenbergiaceae</taxon>
        <taxon>Litorihabitans</taxon>
    </lineage>
</organism>
<dbReference type="InterPro" id="IPR008928">
    <property type="entry name" value="6-hairpin_glycosidase_sf"/>
</dbReference>
<dbReference type="Gene3D" id="1.20.1050.60">
    <property type="entry name" value="alpha-1,2-mannosidase"/>
    <property type="match status" value="1"/>
</dbReference>
<dbReference type="Gene3D" id="2.60.120.260">
    <property type="entry name" value="Galactose-binding domain-like"/>
    <property type="match status" value="1"/>
</dbReference>
<dbReference type="InterPro" id="IPR013783">
    <property type="entry name" value="Ig-like_fold"/>
</dbReference>
<dbReference type="PROSITE" id="PS51272">
    <property type="entry name" value="SLH"/>
    <property type="match status" value="3"/>
</dbReference>
<dbReference type="InterPro" id="IPR001119">
    <property type="entry name" value="SLH_dom"/>
</dbReference>
<dbReference type="Pfam" id="PF07971">
    <property type="entry name" value="Glyco_hydro_92"/>
    <property type="match status" value="1"/>
</dbReference>
<dbReference type="Proteomes" id="UP001157161">
    <property type="component" value="Unassembled WGS sequence"/>
</dbReference>
<proteinExistence type="predicted"/>
<gene>
    <name evidence="2" type="ORF">GCM10025875_18040</name>
</gene>
<feature type="domain" description="SLH" evidence="1">
    <location>
        <begin position="1285"/>
        <end position="1347"/>
    </location>
</feature>
<feature type="domain" description="SLH" evidence="1">
    <location>
        <begin position="1216"/>
        <end position="1283"/>
    </location>
</feature>
<comment type="caution">
    <text evidence="2">The sequence shown here is derived from an EMBL/GenBank/DDBJ whole genome shotgun (WGS) entry which is preliminary data.</text>
</comment>
<dbReference type="InterPro" id="IPR050883">
    <property type="entry name" value="PNGase"/>
</dbReference>
<dbReference type="GO" id="GO:0006516">
    <property type="term" value="P:glycoprotein catabolic process"/>
    <property type="evidence" value="ECO:0007669"/>
    <property type="project" value="TreeGrafter"/>
</dbReference>
<dbReference type="PANTHER" id="PTHR12143">
    <property type="entry name" value="PEPTIDE N-GLYCANASE PNGASE -RELATED"/>
    <property type="match status" value="1"/>
</dbReference>
<protein>
    <recommendedName>
        <fullName evidence="1">SLH domain-containing protein</fullName>
    </recommendedName>
</protein>